<comment type="catalytic activity">
    <reaction evidence="1">
        <text>AMP + H2O = D-ribose 5-phosphate + adenine</text>
        <dbReference type="Rhea" id="RHEA:20129"/>
        <dbReference type="ChEBI" id="CHEBI:15377"/>
        <dbReference type="ChEBI" id="CHEBI:16708"/>
        <dbReference type="ChEBI" id="CHEBI:78346"/>
        <dbReference type="ChEBI" id="CHEBI:456215"/>
        <dbReference type="EC" id="3.2.2.4"/>
    </reaction>
</comment>
<dbReference type="Proteomes" id="UP000627292">
    <property type="component" value="Unassembled WGS sequence"/>
</dbReference>
<evidence type="ECO:0000313" key="5">
    <source>
        <dbReference type="Proteomes" id="UP000627292"/>
    </source>
</evidence>
<evidence type="ECO:0000313" key="4">
    <source>
        <dbReference type="EMBL" id="GGH74528.1"/>
    </source>
</evidence>
<evidence type="ECO:0000256" key="3">
    <source>
        <dbReference type="RuleBase" id="RU363015"/>
    </source>
</evidence>
<accession>A0A917J3M3</accession>
<dbReference type="SUPFAM" id="SSF102405">
    <property type="entry name" value="MCP/YpsA-like"/>
    <property type="match status" value="1"/>
</dbReference>
<dbReference type="GO" id="GO:0009691">
    <property type="term" value="P:cytokinin biosynthetic process"/>
    <property type="evidence" value="ECO:0007669"/>
    <property type="project" value="UniProtKB-UniRule"/>
</dbReference>
<dbReference type="Gene3D" id="3.40.50.450">
    <property type="match status" value="1"/>
</dbReference>
<dbReference type="PANTHER" id="PTHR31223">
    <property type="entry name" value="LOG FAMILY PROTEIN YJL055W"/>
    <property type="match status" value="1"/>
</dbReference>
<dbReference type="InterPro" id="IPR005269">
    <property type="entry name" value="LOG"/>
</dbReference>
<evidence type="ECO:0000256" key="1">
    <source>
        <dbReference type="ARBA" id="ARBA00000274"/>
    </source>
</evidence>
<organism evidence="4 5">
    <name type="scientific">Filimonas zeae</name>
    <dbReference type="NCBI Taxonomy" id="1737353"/>
    <lineage>
        <taxon>Bacteria</taxon>
        <taxon>Pseudomonadati</taxon>
        <taxon>Bacteroidota</taxon>
        <taxon>Chitinophagia</taxon>
        <taxon>Chitinophagales</taxon>
        <taxon>Chitinophagaceae</taxon>
        <taxon>Filimonas</taxon>
    </lineage>
</organism>
<dbReference type="GO" id="GO:0008714">
    <property type="term" value="F:AMP nucleosidase activity"/>
    <property type="evidence" value="ECO:0007669"/>
    <property type="project" value="UniProtKB-EC"/>
</dbReference>
<dbReference type="RefSeq" id="WP_188955128.1">
    <property type="nucleotide sequence ID" value="NZ_BMIB01000004.1"/>
</dbReference>
<comment type="similarity">
    <text evidence="2 3">Belongs to the LOG family.</text>
</comment>
<dbReference type="InterPro" id="IPR031100">
    <property type="entry name" value="LOG_fam"/>
</dbReference>
<protein>
    <recommendedName>
        <fullName evidence="3">Cytokinin riboside 5'-monophosphate phosphoribohydrolase</fullName>
        <ecNumber evidence="3">3.2.2.n1</ecNumber>
    </recommendedName>
</protein>
<dbReference type="EMBL" id="BMIB01000004">
    <property type="protein sequence ID" value="GGH74528.1"/>
    <property type="molecule type" value="Genomic_DNA"/>
</dbReference>
<name>A0A917J3M3_9BACT</name>
<sequence>MDIKAVTVFCGSRTGLSPLYEQHARELGTLLGQRKITMVYGGGNKGLLQVVANAAMHAGGTVVGIIPEVLVEWQNQHEGISELRVVKDIQERKKMMYDSCDAVIVLPGGFGVMDEMFEMLTLNTLSTHPKKIILLNTAGYYNHIIGHVNHMQLQGFLYEDWRGSLKVCNTPFEIASDLDGGKS</sequence>
<dbReference type="PANTHER" id="PTHR31223:SF70">
    <property type="entry name" value="LOG FAMILY PROTEIN YJL055W"/>
    <property type="match status" value="1"/>
</dbReference>
<proteinExistence type="inferred from homology"/>
<keyword evidence="5" id="KW-1185">Reference proteome</keyword>
<gene>
    <name evidence="4" type="ORF">GCM10011379_37200</name>
</gene>
<keyword evidence="3" id="KW-0378">Hydrolase</keyword>
<dbReference type="AlphaFoldDB" id="A0A917J3M3"/>
<reference evidence="4" key="2">
    <citation type="submission" date="2020-09" db="EMBL/GenBank/DDBJ databases">
        <authorList>
            <person name="Sun Q."/>
            <person name="Zhou Y."/>
        </authorList>
    </citation>
    <scope>NUCLEOTIDE SEQUENCE</scope>
    <source>
        <strain evidence="4">CGMCC 1.15290</strain>
    </source>
</reference>
<comment type="caution">
    <text evidence="4">The sequence shown here is derived from an EMBL/GenBank/DDBJ whole genome shotgun (WGS) entry which is preliminary data.</text>
</comment>
<dbReference type="EC" id="3.2.2.n1" evidence="3"/>
<dbReference type="NCBIfam" id="TIGR00730">
    <property type="entry name" value="Rossman fold protein, TIGR00730 family"/>
    <property type="match status" value="1"/>
</dbReference>
<dbReference type="GO" id="GO:0005829">
    <property type="term" value="C:cytosol"/>
    <property type="evidence" value="ECO:0007669"/>
    <property type="project" value="TreeGrafter"/>
</dbReference>
<dbReference type="Pfam" id="PF03641">
    <property type="entry name" value="Lysine_decarbox"/>
    <property type="match status" value="1"/>
</dbReference>
<evidence type="ECO:0000256" key="2">
    <source>
        <dbReference type="ARBA" id="ARBA00006763"/>
    </source>
</evidence>
<keyword evidence="3" id="KW-0203">Cytokinin biosynthesis</keyword>
<reference evidence="4" key="1">
    <citation type="journal article" date="2014" name="Int. J. Syst. Evol. Microbiol.">
        <title>Complete genome sequence of Corynebacterium casei LMG S-19264T (=DSM 44701T), isolated from a smear-ripened cheese.</title>
        <authorList>
            <consortium name="US DOE Joint Genome Institute (JGI-PGF)"/>
            <person name="Walter F."/>
            <person name="Albersmeier A."/>
            <person name="Kalinowski J."/>
            <person name="Ruckert C."/>
        </authorList>
    </citation>
    <scope>NUCLEOTIDE SEQUENCE</scope>
    <source>
        <strain evidence="4">CGMCC 1.15290</strain>
    </source>
</reference>